<comment type="caution">
    <text evidence="4">The sequence shown here is derived from an EMBL/GenBank/DDBJ whole genome shotgun (WGS) entry which is preliminary data.</text>
</comment>
<dbReference type="SMART" id="SM00530">
    <property type="entry name" value="HTH_XRE"/>
    <property type="match status" value="1"/>
</dbReference>
<dbReference type="PROSITE" id="PS50943">
    <property type="entry name" value="HTH_CROC1"/>
    <property type="match status" value="1"/>
</dbReference>
<keyword evidence="5" id="KW-1185">Reference proteome</keyword>
<feature type="coiled-coil region" evidence="2">
    <location>
        <begin position="90"/>
        <end position="117"/>
    </location>
</feature>
<accession>A0A5M6CAZ5</accession>
<gene>
    <name evidence="4" type="ORF">F0460_15435</name>
</gene>
<reference evidence="4 5" key="1">
    <citation type="submission" date="2019-09" db="EMBL/GenBank/DDBJ databases">
        <title>Genome sequence and assembly of Flavobacterium sp.</title>
        <authorList>
            <person name="Chhetri G."/>
        </authorList>
    </citation>
    <scope>NUCLEOTIDE SEQUENCE [LARGE SCALE GENOMIC DNA]</scope>
    <source>
        <strain evidence="4 5">SNL9</strain>
    </source>
</reference>
<evidence type="ECO:0000313" key="5">
    <source>
        <dbReference type="Proteomes" id="UP000325141"/>
    </source>
</evidence>
<sequence length="119" mass="13618">MFTISKKYMEKIKKTLRALRKKRNYTQAQLANKLGISTRAYAKIEAGETNLTIGRLRTIAIILDVSLTELLNDIPDDNVVIAPPDTIPLLNHYEQTINLLTQQNEMLTKLLNKHLENND</sequence>
<evidence type="ECO:0000313" key="4">
    <source>
        <dbReference type="EMBL" id="KAA5531720.1"/>
    </source>
</evidence>
<dbReference type="SUPFAM" id="SSF47413">
    <property type="entry name" value="lambda repressor-like DNA-binding domains"/>
    <property type="match status" value="1"/>
</dbReference>
<dbReference type="PANTHER" id="PTHR46558:SF11">
    <property type="entry name" value="HTH-TYPE TRANSCRIPTIONAL REGULATOR XRE"/>
    <property type="match status" value="1"/>
</dbReference>
<organism evidence="4 5">
    <name type="scientific">Paenimyroides baculatum</name>
    <dbReference type="NCBI Taxonomy" id="2608000"/>
    <lineage>
        <taxon>Bacteria</taxon>
        <taxon>Pseudomonadati</taxon>
        <taxon>Bacteroidota</taxon>
        <taxon>Flavobacteriia</taxon>
        <taxon>Flavobacteriales</taxon>
        <taxon>Flavobacteriaceae</taxon>
        <taxon>Paenimyroides</taxon>
    </lineage>
</organism>
<evidence type="ECO:0000256" key="2">
    <source>
        <dbReference type="SAM" id="Coils"/>
    </source>
</evidence>
<dbReference type="EMBL" id="VWSG01000018">
    <property type="protein sequence ID" value="KAA5531720.1"/>
    <property type="molecule type" value="Genomic_DNA"/>
</dbReference>
<keyword evidence="2" id="KW-0175">Coiled coil</keyword>
<evidence type="ECO:0000259" key="3">
    <source>
        <dbReference type="PROSITE" id="PS50943"/>
    </source>
</evidence>
<dbReference type="CDD" id="cd00093">
    <property type="entry name" value="HTH_XRE"/>
    <property type="match status" value="1"/>
</dbReference>
<feature type="domain" description="HTH cro/C1-type" evidence="3">
    <location>
        <begin position="16"/>
        <end position="70"/>
    </location>
</feature>
<evidence type="ECO:0000256" key="1">
    <source>
        <dbReference type="ARBA" id="ARBA00023125"/>
    </source>
</evidence>
<protein>
    <submittedName>
        <fullName evidence="4">Helix-turn-helix transcriptional regulator</fullName>
    </submittedName>
</protein>
<proteinExistence type="predicted"/>
<name>A0A5M6CAZ5_9FLAO</name>
<dbReference type="InterPro" id="IPR001387">
    <property type="entry name" value="Cro/C1-type_HTH"/>
</dbReference>
<dbReference type="Proteomes" id="UP000325141">
    <property type="component" value="Unassembled WGS sequence"/>
</dbReference>
<keyword evidence="1" id="KW-0238">DNA-binding</keyword>
<dbReference type="AlphaFoldDB" id="A0A5M6CAZ5"/>
<dbReference type="InterPro" id="IPR010982">
    <property type="entry name" value="Lambda_DNA-bd_dom_sf"/>
</dbReference>
<dbReference type="Pfam" id="PF01381">
    <property type="entry name" value="HTH_3"/>
    <property type="match status" value="1"/>
</dbReference>
<dbReference type="GO" id="GO:0003677">
    <property type="term" value="F:DNA binding"/>
    <property type="evidence" value="ECO:0007669"/>
    <property type="project" value="UniProtKB-KW"/>
</dbReference>
<dbReference type="Gene3D" id="1.10.260.40">
    <property type="entry name" value="lambda repressor-like DNA-binding domains"/>
    <property type="match status" value="1"/>
</dbReference>
<dbReference type="PANTHER" id="PTHR46558">
    <property type="entry name" value="TRACRIPTIONAL REGULATORY PROTEIN-RELATED-RELATED"/>
    <property type="match status" value="1"/>
</dbReference>